<dbReference type="InterPro" id="IPR019635">
    <property type="entry name" value="DUF2500"/>
</dbReference>
<name>A0A974NN51_PERPY</name>
<keyword evidence="1" id="KW-0812">Transmembrane</keyword>
<proteinExistence type="predicted"/>
<dbReference type="EMBL" id="CP068053">
    <property type="protein sequence ID" value="QQT01026.1"/>
    <property type="molecule type" value="Genomic_DNA"/>
</dbReference>
<keyword evidence="1" id="KW-1133">Transmembrane helix</keyword>
<dbReference type="RefSeq" id="WP_081704808.1">
    <property type="nucleotide sequence ID" value="NZ_CP068053.1"/>
</dbReference>
<dbReference type="AlphaFoldDB" id="A0A974NN51"/>
<feature type="transmembrane region" description="Helical" evidence="1">
    <location>
        <begin position="16"/>
        <end position="39"/>
    </location>
</feature>
<keyword evidence="3" id="KW-1185">Reference proteome</keyword>
<dbReference type="Gene3D" id="2.40.50.660">
    <property type="match status" value="1"/>
</dbReference>
<dbReference type="Pfam" id="PF10694">
    <property type="entry name" value="DUF2500"/>
    <property type="match status" value="1"/>
</dbReference>
<gene>
    <name evidence="2" type="ORF">I6J18_03725</name>
</gene>
<evidence type="ECO:0000256" key="1">
    <source>
        <dbReference type="SAM" id="Phobius"/>
    </source>
</evidence>
<dbReference type="Proteomes" id="UP000595254">
    <property type="component" value="Chromosome"/>
</dbReference>
<dbReference type="KEGG" id="ppsr:I6J18_03725"/>
<accession>A0A974NN51</accession>
<sequence length="161" mass="18246">MNEIELGFFNSGIEPFFVVFFIIFALVIGFFLFMVVGSISQYSFNNKQPQVTTQARVLSKRTKVSGGSGDSSASTWYYITFETVNGDRKEFQVKGQEYGMLVDGDRGTLSYQGTRYRGFNRDVSSSFLLVFIHRDYPEAGMQVPGGTVEEVNRLKLPYYVN</sequence>
<evidence type="ECO:0000313" key="3">
    <source>
        <dbReference type="Proteomes" id="UP000595254"/>
    </source>
</evidence>
<protein>
    <submittedName>
        <fullName evidence="2">DUF2500 domain-containing protein</fullName>
    </submittedName>
</protein>
<reference evidence="2 3" key="1">
    <citation type="submission" date="2021-01" db="EMBL/GenBank/DDBJ databases">
        <title>FDA dAtabase for Regulatory Grade micrObial Sequences (FDA-ARGOS): Supporting development and validation of Infectious Disease Dx tests.</title>
        <authorList>
            <person name="Nelson B."/>
            <person name="Plummer A."/>
            <person name="Tallon L."/>
            <person name="Sadzewicz L."/>
            <person name="Zhao X."/>
            <person name="Boylan J."/>
            <person name="Ott S."/>
            <person name="Bowen H."/>
            <person name="Vavikolanu K."/>
            <person name="Mehta A."/>
            <person name="Aluvathingal J."/>
            <person name="Nadendla S."/>
            <person name="Myers T."/>
            <person name="Yan Y."/>
            <person name="Sichtig H."/>
        </authorList>
    </citation>
    <scope>NUCLEOTIDE SEQUENCE [LARGE SCALE GENOMIC DNA]</scope>
    <source>
        <strain evidence="2 3">FDAARGOS_1161</strain>
    </source>
</reference>
<keyword evidence="1" id="KW-0472">Membrane</keyword>
<organism evidence="2 3">
    <name type="scientific">Peribacillus psychrosaccharolyticus</name>
    <name type="common">Bacillus psychrosaccharolyticus</name>
    <dbReference type="NCBI Taxonomy" id="1407"/>
    <lineage>
        <taxon>Bacteria</taxon>
        <taxon>Bacillati</taxon>
        <taxon>Bacillota</taxon>
        <taxon>Bacilli</taxon>
        <taxon>Bacillales</taxon>
        <taxon>Bacillaceae</taxon>
        <taxon>Peribacillus</taxon>
    </lineage>
</organism>
<evidence type="ECO:0000313" key="2">
    <source>
        <dbReference type="EMBL" id="QQT01026.1"/>
    </source>
</evidence>